<proteinExistence type="predicted"/>
<keyword evidence="1" id="KW-0812">Transmembrane</keyword>
<gene>
    <name evidence="2" type="ORF">GETHPA_00020</name>
</gene>
<protein>
    <recommendedName>
        <fullName evidence="4">Glycosyltransferase</fullName>
    </recommendedName>
</protein>
<name>A0ABQ5Q1C9_9BACT</name>
<organism evidence="2 3">
    <name type="scientific">Geothrix rubra</name>
    <dbReference type="NCBI Taxonomy" id="2927977"/>
    <lineage>
        <taxon>Bacteria</taxon>
        <taxon>Pseudomonadati</taxon>
        <taxon>Acidobacteriota</taxon>
        <taxon>Holophagae</taxon>
        <taxon>Holophagales</taxon>
        <taxon>Holophagaceae</taxon>
        <taxon>Geothrix</taxon>
    </lineage>
</organism>
<feature type="transmembrane region" description="Helical" evidence="1">
    <location>
        <begin position="86"/>
        <end position="105"/>
    </location>
</feature>
<dbReference type="PANTHER" id="PTHR12526">
    <property type="entry name" value="GLYCOSYLTRANSFERASE"/>
    <property type="match status" value="1"/>
</dbReference>
<dbReference type="RefSeq" id="WP_285721917.1">
    <property type="nucleotide sequence ID" value="NZ_BSDD01000001.1"/>
</dbReference>
<evidence type="ECO:0000256" key="1">
    <source>
        <dbReference type="SAM" id="Phobius"/>
    </source>
</evidence>
<evidence type="ECO:0000313" key="3">
    <source>
        <dbReference type="Proteomes" id="UP001165089"/>
    </source>
</evidence>
<dbReference type="Gene3D" id="3.40.50.2000">
    <property type="entry name" value="Glycogen Phosphorylase B"/>
    <property type="match status" value="1"/>
</dbReference>
<reference evidence="2 3" key="1">
    <citation type="journal article" date="2023" name="Antonie Van Leeuwenhoek">
        <title>Mesoterricola silvestris gen. nov., sp. nov., Mesoterricola sediminis sp. nov., Geothrix oryzae sp. nov., Geothrix edaphica sp. nov., Geothrix rubra sp. nov., and Geothrix limicola sp. nov., six novel members of Acidobacteriota isolated from soils.</title>
        <authorList>
            <person name="Itoh H."/>
            <person name="Sugisawa Y."/>
            <person name="Mise K."/>
            <person name="Xu Z."/>
            <person name="Kuniyasu M."/>
            <person name="Ushijima N."/>
            <person name="Kawano K."/>
            <person name="Kobayashi E."/>
            <person name="Shiratori Y."/>
            <person name="Masuda Y."/>
            <person name="Senoo K."/>
        </authorList>
    </citation>
    <scope>NUCLEOTIDE SEQUENCE [LARGE SCALE GENOMIC DNA]</scope>
    <source>
        <strain evidence="2 3">Red803</strain>
    </source>
</reference>
<evidence type="ECO:0008006" key="4">
    <source>
        <dbReference type="Google" id="ProtNLM"/>
    </source>
</evidence>
<sequence>MEILYVSRLCSERRLADLLREQPVKPPQQEQKFHGLLARGLAGFAGGLTALSVLPLRPGSAGLPSTDAEVEKGITYRYLSLRTIPILSHGIVFAWSFLACLRWSLARRSLPRFILCDVLDLSISAGALLASKVTGAPSVAIVTDVPNYLHDYIGGEGGLARAYRGLSTFFMGRYDGYVLLTEAMNALVNPRGRPHLVMEGIVDPGMGEVANTLEGKHPEQVVLYAGALFRKYGVGDLLEAFQKVSRESARLWLYGAGELDGEIRACEARDPRVKYWGVRPNPEVVEEEVKATLLVNPRPSGEPFTRFSFPSKNMEYMASGTPVLTTRLPGMPDEYLDHVYTFPDESVDGMAATLNRLLDRPREELHHRGQGAKTFVLTRKSNLIQAGRVHAFLQVVGARRA</sequence>
<comment type="caution">
    <text evidence="2">The sequence shown here is derived from an EMBL/GenBank/DDBJ whole genome shotgun (WGS) entry which is preliminary data.</text>
</comment>
<evidence type="ECO:0000313" key="2">
    <source>
        <dbReference type="EMBL" id="GLH68469.1"/>
    </source>
</evidence>
<keyword evidence="3" id="KW-1185">Reference proteome</keyword>
<dbReference type="EMBL" id="BSDD01000001">
    <property type="protein sequence ID" value="GLH68469.1"/>
    <property type="molecule type" value="Genomic_DNA"/>
</dbReference>
<dbReference type="Proteomes" id="UP001165089">
    <property type="component" value="Unassembled WGS sequence"/>
</dbReference>
<keyword evidence="1" id="KW-1133">Transmembrane helix</keyword>
<dbReference type="Pfam" id="PF13692">
    <property type="entry name" value="Glyco_trans_1_4"/>
    <property type="match status" value="1"/>
</dbReference>
<accession>A0ABQ5Q1C9</accession>
<keyword evidence="1" id="KW-0472">Membrane</keyword>
<dbReference type="SUPFAM" id="SSF53756">
    <property type="entry name" value="UDP-Glycosyltransferase/glycogen phosphorylase"/>
    <property type="match status" value="1"/>
</dbReference>